<feature type="domain" description="RNA polymerase sigma-70 region 2" evidence="7">
    <location>
        <begin position="57"/>
        <end position="125"/>
    </location>
</feature>
<reference evidence="9" key="2">
    <citation type="submission" date="2020-09" db="EMBL/GenBank/DDBJ databases">
        <authorList>
            <person name="Sun Q."/>
            <person name="Kim S."/>
        </authorList>
    </citation>
    <scope>NUCLEOTIDE SEQUENCE</scope>
    <source>
        <strain evidence="9">KCTC 32296</strain>
    </source>
</reference>
<dbReference type="AlphaFoldDB" id="A0A918Q0Y6"/>
<keyword evidence="3 6" id="KW-0731">Sigma factor</keyword>
<protein>
    <recommendedName>
        <fullName evidence="6">RNA polymerase sigma factor</fullName>
    </recommendedName>
</protein>
<name>A0A918Q0Y6_9CAUL</name>
<dbReference type="PANTHER" id="PTHR43133">
    <property type="entry name" value="RNA POLYMERASE ECF-TYPE SIGMA FACTO"/>
    <property type="match status" value="1"/>
</dbReference>
<dbReference type="Proteomes" id="UP000662572">
    <property type="component" value="Unassembled WGS sequence"/>
</dbReference>
<sequence>MSTLTLDPDAFTAEGFDVRPQIGASYIMSHDDLRAATVEALILKIAVDRDRAAYARLFSQFAPKLKAFMMGRGMNASEAEDLAQDTLLNVWRKAHYFDPHKAQGSTWIYAIARNLRIDNLRKLQRVKELPEDLWAPEPDRAADDAVITAQSVKSMAALMQNLPPEQMEVIRLSFFEDLSHGEIAAALSIPLGTVKSRLRLAMMRLKSAYEASLAKDPVLRS</sequence>
<evidence type="ECO:0000256" key="5">
    <source>
        <dbReference type="ARBA" id="ARBA00023163"/>
    </source>
</evidence>
<dbReference type="InterPro" id="IPR036388">
    <property type="entry name" value="WH-like_DNA-bd_sf"/>
</dbReference>
<dbReference type="GO" id="GO:0006352">
    <property type="term" value="P:DNA-templated transcription initiation"/>
    <property type="evidence" value="ECO:0007669"/>
    <property type="project" value="InterPro"/>
</dbReference>
<dbReference type="GO" id="GO:0016987">
    <property type="term" value="F:sigma factor activity"/>
    <property type="evidence" value="ECO:0007669"/>
    <property type="project" value="UniProtKB-KW"/>
</dbReference>
<keyword evidence="5 6" id="KW-0804">Transcription</keyword>
<dbReference type="InterPro" id="IPR007630">
    <property type="entry name" value="RNA_pol_sigma70_r4"/>
</dbReference>
<evidence type="ECO:0000256" key="4">
    <source>
        <dbReference type="ARBA" id="ARBA00023125"/>
    </source>
</evidence>
<keyword evidence="10" id="KW-1185">Reference proteome</keyword>
<dbReference type="PANTHER" id="PTHR43133:SF62">
    <property type="entry name" value="RNA POLYMERASE SIGMA FACTOR SIGZ"/>
    <property type="match status" value="1"/>
</dbReference>
<dbReference type="InterPro" id="IPR007627">
    <property type="entry name" value="RNA_pol_sigma70_r2"/>
</dbReference>
<dbReference type="InterPro" id="IPR013325">
    <property type="entry name" value="RNA_pol_sigma_r2"/>
</dbReference>
<keyword evidence="2 6" id="KW-0805">Transcription regulation</keyword>
<dbReference type="Pfam" id="PF04542">
    <property type="entry name" value="Sigma70_r2"/>
    <property type="match status" value="1"/>
</dbReference>
<dbReference type="InterPro" id="IPR000838">
    <property type="entry name" value="RNA_pol_sigma70_ECF_CS"/>
</dbReference>
<dbReference type="NCBIfam" id="TIGR02937">
    <property type="entry name" value="sigma70-ECF"/>
    <property type="match status" value="1"/>
</dbReference>
<dbReference type="EMBL" id="BMZB01000001">
    <property type="protein sequence ID" value="GGZ30042.1"/>
    <property type="molecule type" value="Genomic_DNA"/>
</dbReference>
<comment type="caution">
    <text evidence="9">The sequence shown here is derived from an EMBL/GenBank/DDBJ whole genome shotgun (WGS) entry which is preliminary data.</text>
</comment>
<dbReference type="Gene3D" id="1.10.1740.10">
    <property type="match status" value="1"/>
</dbReference>
<evidence type="ECO:0000313" key="9">
    <source>
        <dbReference type="EMBL" id="GGZ30042.1"/>
    </source>
</evidence>
<organism evidence="9 10">
    <name type="scientific">Asticcacaulis endophyticus</name>
    <dbReference type="NCBI Taxonomy" id="1395890"/>
    <lineage>
        <taxon>Bacteria</taxon>
        <taxon>Pseudomonadati</taxon>
        <taxon>Pseudomonadota</taxon>
        <taxon>Alphaproteobacteria</taxon>
        <taxon>Caulobacterales</taxon>
        <taxon>Caulobacteraceae</taxon>
        <taxon>Asticcacaulis</taxon>
    </lineage>
</organism>
<reference evidence="9" key="1">
    <citation type="journal article" date="2014" name="Int. J. Syst. Evol. Microbiol.">
        <title>Complete genome sequence of Corynebacterium casei LMG S-19264T (=DSM 44701T), isolated from a smear-ripened cheese.</title>
        <authorList>
            <consortium name="US DOE Joint Genome Institute (JGI-PGF)"/>
            <person name="Walter F."/>
            <person name="Albersmeier A."/>
            <person name="Kalinowski J."/>
            <person name="Ruckert C."/>
        </authorList>
    </citation>
    <scope>NUCLEOTIDE SEQUENCE</scope>
    <source>
        <strain evidence="9">KCTC 32296</strain>
    </source>
</reference>
<dbReference type="Gene3D" id="1.10.10.10">
    <property type="entry name" value="Winged helix-like DNA-binding domain superfamily/Winged helix DNA-binding domain"/>
    <property type="match status" value="1"/>
</dbReference>
<comment type="similarity">
    <text evidence="1 6">Belongs to the sigma-70 factor family. ECF subfamily.</text>
</comment>
<feature type="domain" description="RNA polymerase sigma-70 region 4" evidence="8">
    <location>
        <begin position="158"/>
        <end position="206"/>
    </location>
</feature>
<evidence type="ECO:0000256" key="6">
    <source>
        <dbReference type="RuleBase" id="RU000716"/>
    </source>
</evidence>
<evidence type="ECO:0000256" key="2">
    <source>
        <dbReference type="ARBA" id="ARBA00023015"/>
    </source>
</evidence>
<dbReference type="Pfam" id="PF04545">
    <property type="entry name" value="Sigma70_r4"/>
    <property type="match status" value="1"/>
</dbReference>
<accession>A0A918Q0Y6</accession>
<dbReference type="InterPro" id="IPR014284">
    <property type="entry name" value="RNA_pol_sigma-70_dom"/>
</dbReference>
<dbReference type="InterPro" id="IPR013324">
    <property type="entry name" value="RNA_pol_sigma_r3/r4-like"/>
</dbReference>
<dbReference type="InterPro" id="IPR039425">
    <property type="entry name" value="RNA_pol_sigma-70-like"/>
</dbReference>
<gene>
    <name evidence="9" type="ORF">GCM10011273_15260</name>
</gene>
<proteinExistence type="inferred from homology"/>
<keyword evidence="4 6" id="KW-0238">DNA-binding</keyword>
<dbReference type="SUPFAM" id="SSF88946">
    <property type="entry name" value="Sigma2 domain of RNA polymerase sigma factors"/>
    <property type="match status" value="1"/>
</dbReference>
<evidence type="ECO:0000259" key="8">
    <source>
        <dbReference type="Pfam" id="PF04545"/>
    </source>
</evidence>
<dbReference type="GO" id="GO:0003677">
    <property type="term" value="F:DNA binding"/>
    <property type="evidence" value="ECO:0007669"/>
    <property type="project" value="UniProtKB-KW"/>
</dbReference>
<dbReference type="PROSITE" id="PS01063">
    <property type="entry name" value="SIGMA70_ECF"/>
    <property type="match status" value="1"/>
</dbReference>
<evidence type="ECO:0000256" key="3">
    <source>
        <dbReference type="ARBA" id="ARBA00023082"/>
    </source>
</evidence>
<dbReference type="CDD" id="cd06171">
    <property type="entry name" value="Sigma70_r4"/>
    <property type="match status" value="1"/>
</dbReference>
<evidence type="ECO:0000313" key="10">
    <source>
        <dbReference type="Proteomes" id="UP000662572"/>
    </source>
</evidence>
<dbReference type="RefSeq" id="WP_229807611.1">
    <property type="nucleotide sequence ID" value="NZ_BMZB01000001.1"/>
</dbReference>
<dbReference type="SUPFAM" id="SSF88659">
    <property type="entry name" value="Sigma3 and sigma4 domains of RNA polymerase sigma factors"/>
    <property type="match status" value="1"/>
</dbReference>
<evidence type="ECO:0000256" key="1">
    <source>
        <dbReference type="ARBA" id="ARBA00010641"/>
    </source>
</evidence>
<evidence type="ECO:0000259" key="7">
    <source>
        <dbReference type="Pfam" id="PF04542"/>
    </source>
</evidence>